<protein>
    <submittedName>
        <fullName evidence="3">Uncharacterized protein</fullName>
    </submittedName>
</protein>
<sequence>MWGMDVLSKGVRWRIGDGNGVSVYEDQWLPRPSTFKVCSPRWLPDRFSVSDLIDSPGKWNEPLIKRYFLLEEAELILSIPLSVHPKRDSVLWNFDRKGSFTVKSAYRVAISAMRSYEASCSSGSHHWWKKLWSLQLPNKIKIFCWRACHNILPTKNLLYRKGIIDSASCTFCAKGPETVDHALWGCKNVNAEWYQCPLFFDLHKLKINNFFKRVVWVGTVGNLECVTKFITTAWFVWNYRNQTLFGDKARNGRESWAKVGLFLSGVKVDESQAKVSTKPSPEIKSWSPPTIGTFKINVDVAMDWGKGRFGAGIIIIDNTGRILKAAALIFNGRVSVDIAKAKAIYEGLLLAEKSCLHPLVVESDSINIVRLCRGEIDSRRDVFNVINDIQILLARDNRTSISYISLICNRVAHEVARRAITLENSVYMIAHFPSWLQKLALSDVLCSVPLLE</sequence>
<keyword evidence="4" id="KW-1185">Reference proteome</keyword>
<dbReference type="AlphaFoldDB" id="A0AAE0EJ26"/>
<dbReference type="Pfam" id="PF13456">
    <property type="entry name" value="RVT_3"/>
    <property type="match status" value="1"/>
</dbReference>
<dbReference type="Gene3D" id="3.30.420.10">
    <property type="entry name" value="Ribonuclease H-like superfamily/Ribonuclease H"/>
    <property type="match status" value="1"/>
</dbReference>
<organism evidence="3 4">
    <name type="scientific">Dipteronia sinensis</name>
    <dbReference type="NCBI Taxonomy" id="43782"/>
    <lineage>
        <taxon>Eukaryota</taxon>
        <taxon>Viridiplantae</taxon>
        <taxon>Streptophyta</taxon>
        <taxon>Embryophyta</taxon>
        <taxon>Tracheophyta</taxon>
        <taxon>Spermatophyta</taxon>
        <taxon>Magnoliopsida</taxon>
        <taxon>eudicotyledons</taxon>
        <taxon>Gunneridae</taxon>
        <taxon>Pentapetalae</taxon>
        <taxon>rosids</taxon>
        <taxon>malvids</taxon>
        <taxon>Sapindales</taxon>
        <taxon>Sapindaceae</taxon>
        <taxon>Hippocastanoideae</taxon>
        <taxon>Acereae</taxon>
        <taxon>Dipteronia</taxon>
    </lineage>
</organism>
<reference evidence="3" key="1">
    <citation type="journal article" date="2023" name="Plant J.">
        <title>Genome sequences and population genomics provide insights into the demographic history, inbreeding, and mutation load of two 'living fossil' tree species of Dipteronia.</title>
        <authorList>
            <person name="Feng Y."/>
            <person name="Comes H.P."/>
            <person name="Chen J."/>
            <person name="Zhu S."/>
            <person name="Lu R."/>
            <person name="Zhang X."/>
            <person name="Li P."/>
            <person name="Qiu J."/>
            <person name="Olsen K.M."/>
            <person name="Qiu Y."/>
        </authorList>
    </citation>
    <scope>NUCLEOTIDE SEQUENCE</scope>
    <source>
        <strain evidence="3">NBL</strain>
    </source>
</reference>
<proteinExistence type="predicted"/>
<dbReference type="EMBL" id="JANJYJ010000002">
    <property type="protein sequence ID" value="KAK3228205.1"/>
    <property type="molecule type" value="Genomic_DNA"/>
</dbReference>
<evidence type="ECO:0000313" key="4">
    <source>
        <dbReference type="Proteomes" id="UP001281410"/>
    </source>
</evidence>
<name>A0AAE0EJ26_9ROSI</name>
<dbReference type="PANTHER" id="PTHR47723:SF24">
    <property type="entry name" value="RNASE H TYPE-1 DOMAIN-CONTAINING PROTEIN"/>
    <property type="match status" value="1"/>
</dbReference>
<dbReference type="Pfam" id="PF13966">
    <property type="entry name" value="zf-RVT"/>
    <property type="match status" value="1"/>
</dbReference>
<evidence type="ECO:0000259" key="1">
    <source>
        <dbReference type="Pfam" id="PF13456"/>
    </source>
</evidence>
<dbReference type="SUPFAM" id="SSF53098">
    <property type="entry name" value="Ribonuclease H-like"/>
    <property type="match status" value="1"/>
</dbReference>
<evidence type="ECO:0000313" key="3">
    <source>
        <dbReference type="EMBL" id="KAK3228205.1"/>
    </source>
</evidence>
<dbReference type="InterPro" id="IPR002156">
    <property type="entry name" value="RNaseH_domain"/>
</dbReference>
<dbReference type="PANTHER" id="PTHR47723">
    <property type="entry name" value="OS05G0353850 PROTEIN"/>
    <property type="match status" value="1"/>
</dbReference>
<dbReference type="GO" id="GO:0004523">
    <property type="term" value="F:RNA-DNA hybrid ribonuclease activity"/>
    <property type="evidence" value="ECO:0007669"/>
    <property type="project" value="InterPro"/>
</dbReference>
<gene>
    <name evidence="3" type="ORF">Dsin_008067</name>
</gene>
<dbReference type="InterPro" id="IPR053151">
    <property type="entry name" value="RNase_H-like"/>
</dbReference>
<accession>A0AAE0EJ26</accession>
<evidence type="ECO:0000259" key="2">
    <source>
        <dbReference type="Pfam" id="PF13966"/>
    </source>
</evidence>
<comment type="caution">
    <text evidence="3">The sequence shown here is derived from an EMBL/GenBank/DDBJ whole genome shotgun (WGS) entry which is preliminary data.</text>
</comment>
<dbReference type="CDD" id="cd06222">
    <property type="entry name" value="RNase_H_like"/>
    <property type="match status" value="1"/>
</dbReference>
<dbReference type="InterPro" id="IPR044730">
    <property type="entry name" value="RNase_H-like_dom_plant"/>
</dbReference>
<dbReference type="GO" id="GO:0003676">
    <property type="term" value="F:nucleic acid binding"/>
    <property type="evidence" value="ECO:0007669"/>
    <property type="project" value="InterPro"/>
</dbReference>
<feature type="domain" description="RNase H type-1" evidence="1">
    <location>
        <begin position="297"/>
        <end position="419"/>
    </location>
</feature>
<dbReference type="InterPro" id="IPR012337">
    <property type="entry name" value="RNaseH-like_sf"/>
</dbReference>
<feature type="domain" description="Reverse transcriptase zinc-binding" evidence="2">
    <location>
        <begin position="100"/>
        <end position="193"/>
    </location>
</feature>
<dbReference type="InterPro" id="IPR036397">
    <property type="entry name" value="RNaseH_sf"/>
</dbReference>
<dbReference type="InterPro" id="IPR026960">
    <property type="entry name" value="RVT-Znf"/>
</dbReference>
<dbReference type="Proteomes" id="UP001281410">
    <property type="component" value="Unassembled WGS sequence"/>
</dbReference>